<evidence type="ECO:0000256" key="1">
    <source>
        <dbReference type="ARBA" id="ARBA00022694"/>
    </source>
</evidence>
<reference evidence="6 7" key="1">
    <citation type="submission" date="2018-02" db="EMBL/GenBank/DDBJ databases">
        <title>Genomic Encyclopedia of Archaeal and Bacterial Type Strains, Phase II (KMG-II): from individual species to whole genera.</title>
        <authorList>
            <person name="Goeker M."/>
        </authorList>
    </citation>
    <scope>NUCLEOTIDE SEQUENCE [LARGE SCALE GENOMIC DNA]</scope>
    <source>
        <strain evidence="6 7">DSM 29526</strain>
    </source>
</reference>
<dbReference type="GO" id="GO:0004526">
    <property type="term" value="F:ribonuclease P activity"/>
    <property type="evidence" value="ECO:0007669"/>
    <property type="project" value="InterPro"/>
</dbReference>
<dbReference type="SUPFAM" id="SSF54211">
    <property type="entry name" value="Ribosomal protein S5 domain 2-like"/>
    <property type="match status" value="1"/>
</dbReference>
<dbReference type="AlphaFoldDB" id="A0A2S6I2Q8"/>
<evidence type="ECO:0000256" key="4">
    <source>
        <dbReference type="ARBA" id="ARBA00022801"/>
    </source>
</evidence>
<accession>A0A2S6I2Q8</accession>
<keyword evidence="5" id="KW-0694">RNA-binding</keyword>
<dbReference type="Pfam" id="PF00825">
    <property type="entry name" value="Ribonuclease_P"/>
    <property type="match status" value="1"/>
</dbReference>
<proteinExistence type="predicted"/>
<evidence type="ECO:0000256" key="3">
    <source>
        <dbReference type="ARBA" id="ARBA00022759"/>
    </source>
</evidence>
<keyword evidence="1" id="KW-0819">tRNA processing</keyword>
<protein>
    <submittedName>
        <fullName evidence="6">Ribonuclease P protein component</fullName>
    </submittedName>
</protein>
<dbReference type="Gene3D" id="3.30.230.10">
    <property type="match status" value="1"/>
</dbReference>
<dbReference type="GO" id="GO:0000049">
    <property type="term" value="F:tRNA binding"/>
    <property type="evidence" value="ECO:0007669"/>
    <property type="project" value="InterPro"/>
</dbReference>
<dbReference type="RefSeq" id="WP_104419944.1">
    <property type="nucleotide sequence ID" value="NZ_PTJC01000006.1"/>
</dbReference>
<name>A0A2S6I2Q8_9BACT</name>
<organism evidence="6 7">
    <name type="scientific">Neolewinella xylanilytica</name>
    <dbReference type="NCBI Taxonomy" id="1514080"/>
    <lineage>
        <taxon>Bacteria</taxon>
        <taxon>Pseudomonadati</taxon>
        <taxon>Bacteroidota</taxon>
        <taxon>Saprospiria</taxon>
        <taxon>Saprospirales</taxon>
        <taxon>Lewinellaceae</taxon>
        <taxon>Neolewinella</taxon>
    </lineage>
</organism>
<keyword evidence="2" id="KW-0540">Nuclease</keyword>
<dbReference type="OrthoDB" id="1524972at2"/>
<evidence type="ECO:0000256" key="2">
    <source>
        <dbReference type="ARBA" id="ARBA00022722"/>
    </source>
</evidence>
<dbReference type="GO" id="GO:0008033">
    <property type="term" value="P:tRNA processing"/>
    <property type="evidence" value="ECO:0007669"/>
    <property type="project" value="UniProtKB-KW"/>
</dbReference>
<dbReference type="Proteomes" id="UP000237662">
    <property type="component" value="Unassembled WGS sequence"/>
</dbReference>
<evidence type="ECO:0000256" key="5">
    <source>
        <dbReference type="ARBA" id="ARBA00022884"/>
    </source>
</evidence>
<keyword evidence="3" id="KW-0255">Endonuclease</keyword>
<keyword evidence="7" id="KW-1185">Reference proteome</keyword>
<dbReference type="InterPro" id="IPR014721">
    <property type="entry name" value="Ribsml_uS5_D2-typ_fold_subgr"/>
</dbReference>
<gene>
    <name evidence="6" type="ORF">CLV84_2340</name>
</gene>
<comment type="caution">
    <text evidence="6">The sequence shown here is derived from an EMBL/GenBank/DDBJ whole genome shotgun (WGS) entry which is preliminary data.</text>
</comment>
<dbReference type="EMBL" id="PTJC01000006">
    <property type="protein sequence ID" value="PPK85443.1"/>
    <property type="molecule type" value="Genomic_DNA"/>
</dbReference>
<dbReference type="InterPro" id="IPR020568">
    <property type="entry name" value="Ribosomal_Su5_D2-typ_SF"/>
</dbReference>
<keyword evidence="4" id="KW-0378">Hydrolase</keyword>
<sequence>MSQRHFSTERLKSRRSIGQLFGPDGRSVAAYPLRVLYRREAGGEMPFGVRAAFVVPKKRFKSAVRRNLLKRRMLEAYRLNKAVFAGTQERCTTEQLQCHLLFMYTGKEAMPYAAIERKMRKLLVQLDGILSQG</sequence>
<evidence type="ECO:0000313" key="6">
    <source>
        <dbReference type="EMBL" id="PPK85443.1"/>
    </source>
</evidence>
<dbReference type="InterPro" id="IPR000100">
    <property type="entry name" value="RNase_P"/>
</dbReference>
<evidence type="ECO:0000313" key="7">
    <source>
        <dbReference type="Proteomes" id="UP000237662"/>
    </source>
</evidence>